<dbReference type="EMBL" id="AP018694">
    <property type="protein sequence ID" value="BBE19770.1"/>
    <property type="molecule type" value="Genomic_DNA"/>
</dbReference>
<dbReference type="GO" id="GO:0016603">
    <property type="term" value="F:glutaminyl-peptide cyclotransferase activity"/>
    <property type="evidence" value="ECO:0007669"/>
    <property type="project" value="InterPro"/>
</dbReference>
<dbReference type="Proteomes" id="UP001193389">
    <property type="component" value="Chromosome"/>
</dbReference>
<dbReference type="PANTHER" id="PTHR31270">
    <property type="entry name" value="GLUTAMINYL-PEPTIDE CYCLOTRANSFERASE"/>
    <property type="match status" value="1"/>
</dbReference>
<evidence type="ECO:0000313" key="2">
    <source>
        <dbReference type="Proteomes" id="UP001193389"/>
    </source>
</evidence>
<sequence>MTIRLISIVLIAFLLFGCTGGGSNSGNSSTTNKPIPTIDFVYMKSYPHDTISFTEGLLIHHGDLFESTGSPAELPWTESLFGIVDLKTGKIDAKVKLDRVKYFGEGITFLNGKVFQLTYKTKVGFIYDATSFKKTGEFTFPGEEGWGMTTDGKYLIMSDGTFKLTYLDPDNLQVIKSVSVTENGYVKENLNELEYIKGYIYANIWTKNTIVKIDPASGQVTGQIDLTPLADECKNINPGSLEMNGIAYDSINDRIFVTGKLWPKIYELKIND</sequence>
<dbReference type="KEGG" id="anf:AQPE_3958"/>
<keyword evidence="2" id="KW-1185">Reference proteome</keyword>
<evidence type="ECO:0000313" key="1">
    <source>
        <dbReference type="EMBL" id="BBE19770.1"/>
    </source>
</evidence>
<dbReference type="AlphaFoldDB" id="A0A5K7SDX6"/>
<gene>
    <name evidence="1" type="ORF">AQPE_3958</name>
</gene>
<accession>A0A5K7SDX6</accession>
<reference evidence="1" key="1">
    <citation type="journal article" date="2020" name="Int. J. Syst. Evol. Microbiol.">
        <title>Aquipluma nitroreducens gen. nov. sp. nov., a novel facultatively anaerobic bacterium isolated from a freshwater lake.</title>
        <authorList>
            <person name="Watanabe M."/>
            <person name="Kojima H."/>
            <person name="Fukui M."/>
        </authorList>
    </citation>
    <scope>NUCLEOTIDE SEQUENCE</scope>
    <source>
        <strain evidence="1">MeG22</strain>
    </source>
</reference>
<dbReference type="PANTHER" id="PTHR31270:SF1">
    <property type="entry name" value="GLUTAMINYL-PEPTIDE CYCLOTRANSFERASE"/>
    <property type="match status" value="1"/>
</dbReference>
<protein>
    <submittedName>
        <fullName evidence="1">Glutamine cyclotransferase</fullName>
    </submittedName>
</protein>
<dbReference type="Pfam" id="PF05096">
    <property type="entry name" value="Glu_cyclase_2"/>
    <property type="match status" value="1"/>
</dbReference>
<proteinExistence type="predicted"/>
<dbReference type="InterPro" id="IPR007788">
    <property type="entry name" value="QCT"/>
</dbReference>
<dbReference type="Gene3D" id="2.130.10.10">
    <property type="entry name" value="YVTN repeat-like/Quinoprotein amine dehydrogenase"/>
    <property type="match status" value="1"/>
</dbReference>
<dbReference type="SUPFAM" id="SSF50969">
    <property type="entry name" value="YVTN repeat-like/Quinoprotein amine dehydrogenase"/>
    <property type="match status" value="1"/>
</dbReference>
<name>A0A5K7SDX6_9BACT</name>
<dbReference type="PROSITE" id="PS51257">
    <property type="entry name" value="PROKAR_LIPOPROTEIN"/>
    <property type="match status" value="1"/>
</dbReference>
<organism evidence="1 2">
    <name type="scientific">Aquipluma nitroreducens</name>
    <dbReference type="NCBI Taxonomy" id="2010828"/>
    <lineage>
        <taxon>Bacteria</taxon>
        <taxon>Pseudomonadati</taxon>
        <taxon>Bacteroidota</taxon>
        <taxon>Bacteroidia</taxon>
        <taxon>Marinilabiliales</taxon>
        <taxon>Prolixibacteraceae</taxon>
        <taxon>Aquipluma</taxon>
    </lineage>
</organism>
<dbReference type="InterPro" id="IPR011044">
    <property type="entry name" value="Quino_amine_DH_bsu"/>
</dbReference>
<dbReference type="RefSeq" id="WP_318347990.1">
    <property type="nucleotide sequence ID" value="NZ_AP018694.1"/>
</dbReference>
<dbReference type="InterPro" id="IPR015943">
    <property type="entry name" value="WD40/YVTN_repeat-like_dom_sf"/>
</dbReference>